<organism evidence="1 2">
    <name type="scientific">Aspergillus calidoustus</name>
    <dbReference type="NCBI Taxonomy" id="454130"/>
    <lineage>
        <taxon>Eukaryota</taxon>
        <taxon>Fungi</taxon>
        <taxon>Dikarya</taxon>
        <taxon>Ascomycota</taxon>
        <taxon>Pezizomycotina</taxon>
        <taxon>Eurotiomycetes</taxon>
        <taxon>Eurotiomycetidae</taxon>
        <taxon>Eurotiales</taxon>
        <taxon>Aspergillaceae</taxon>
        <taxon>Aspergillus</taxon>
        <taxon>Aspergillus subgen. Nidulantes</taxon>
    </lineage>
</organism>
<keyword evidence="2" id="KW-1185">Reference proteome</keyword>
<evidence type="ECO:0000313" key="2">
    <source>
        <dbReference type="Proteomes" id="UP000054771"/>
    </source>
</evidence>
<accession>A0A0U5CR39</accession>
<proteinExistence type="predicted"/>
<dbReference type="Proteomes" id="UP000054771">
    <property type="component" value="Unassembled WGS sequence"/>
</dbReference>
<dbReference type="STRING" id="454130.A0A0U5CR39"/>
<dbReference type="EMBL" id="CDMC01000007">
    <property type="protein sequence ID" value="CEN62317.1"/>
    <property type="molecule type" value="Genomic_DNA"/>
</dbReference>
<reference evidence="2" key="1">
    <citation type="journal article" date="2016" name="Genome Announc.">
        <title>Draft genome sequences of fungus Aspergillus calidoustus.</title>
        <authorList>
            <person name="Horn F."/>
            <person name="Linde J."/>
            <person name="Mattern D.J."/>
            <person name="Walther G."/>
            <person name="Guthke R."/>
            <person name="Scherlach K."/>
            <person name="Martin K."/>
            <person name="Brakhage A.A."/>
            <person name="Petzke L."/>
            <person name="Valiante V."/>
        </authorList>
    </citation>
    <scope>NUCLEOTIDE SEQUENCE [LARGE SCALE GENOMIC DNA]</scope>
    <source>
        <strain evidence="2">SF006504</strain>
    </source>
</reference>
<dbReference type="AlphaFoldDB" id="A0A0U5CR39"/>
<name>A0A0U5CR39_ASPCI</name>
<protein>
    <submittedName>
        <fullName evidence="1">Uncharacterized protein</fullName>
    </submittedName>
</protein>
<evidence type="ECO:0000313" key="1">
    <source>
        <dbReference type="EMBL" id="CEN62317.1"/>
    </source>
</evidence>
<gene>
    <name evidence="1" type="ORF">ASPCAL08954</name>
</gene>
<sequence>MTAHPSPGARASAANGTLCLNESSIATSASRAMNVTRQTGLSLFHSSNLFFSGKNVYRRSFLRRLDYIVILPYELPNYRAVKLEGYRERNPMREANDKAFKSAMSTLFRLLAAWEEGSKLTLSLEARGRDETLEPETEELEEAHTWEAERDGRRVVTPYQARFPDGVSVLPEVSSIDHLVFDSYSQRIWKTPDERVAAAWGFSLDDMVVETPWPSRLPDVRWISATLEGFPPPG</sequence>